<dbReference type="InterPro" id="IPR011009">
    <property type="entry name" value="Kinase-like_dom_sf"/>
</dbReference>
<gene>
    <name evidence="1" type="ORF">PQO03_01995</name>
</gene>
<organism evidence="1 2">
    <name type="scientific">Lentisphaera profundi</name>
    <dbReference type="NCBI Taxonomy" id="1658616"/>
    <lineage>
        <taxon>Bacteria</taxon>
        <taxon>Pseudomonadati</taxon>
        <taxon>Lentisphaerota</taxon>
        <taxon>Lentisphaeria</taxon>
        <taxon>Lentisphaerales</taxon>
        <taxon>Lentisphaeraceae</taxon>
        <taxon>Lentisphaera</taxon>
    </lineage>
</organism>
<keyword evidence="2" id="KW-1185">Reference proteome</keyword>
<reference evidence="1 2" key="1">
    <citation type="submission" date="2023-02" db="EMBL/GenBank/DDBJ databases">
        <title>Genome sequence of Lentisphaera profundi SAORIC-696.</title>
        <authorList>
            <person name="Kim e."/>
            <person name="Cho J.-C."/>
            <person name="Choi A."/>
            <person name="Kang I."/>
        </authorList>
    </citation>
    <scope>NUCLEOTIDE SEQUENCE [LARGE SCALE GENOMIC DNA]</scope>
    <source>
        <strain evidence="1 2">SAORIC-696</strain>
    </source>
</reference>
<dbReference type="GO" id="GO:0016301">
    <property type="term" value="F:kinase activity"/>
    <property type="evidence" value="ECO:0007669"/>
    <property type="project" value="UniProtKB-KW"/>
</dbReference>
<dbReference type="RefSeq" id="WP_274150799.1">
    <property type="nucleotide sequence ID" value="NZ_CP117811.1"/>
</dbReference>
<name>A0ABY7VTU4_9BACT</name>
<protein>
    <submittedName>
        <fullName evidence="1">Lipopolysaccharide kinase InaA family protein</fullName>
    </submittedName>
</protein>
<dbReference type="Pfam" id="PF06293">
    <property type="entry name" value="Kdo"/>
    <property type="match status" value="1"/>
</dbReference>
<dbReference type="Proteomes" id="UP001214250">
    <property type="component" value="Chromosome 1"/>
</dbReference>
<sequence length="255" mass="29722">MFSKKDSEDLFSRNKLGTFQLLWDNKTEWFEAPNSGSHENSWSGVSKITLEGQDFFIKKQKNYSKRNLIHPFGENLAQKEHKNITIFKRLNIPSLEAVFFNRVKKNGNDYAILITKALSSYTPLNEVETLVNTRALNLAARRTIIFHTAKLIALSHENKVKIQSLYSKHVFVHDSLIQGQACMDNEAPCKFIDLERARLSYFDKSSFLKDVETFSRRTKSWSQSDRLYFLIHYLGEKKVTQQVRDYINKLKSISK</sequence>
<dbReference type="InterPro" id="IPR027023">
    <property type="entry name" value="Put_LipoPS_kinase_InaA"/>
</dbReference>
<keyword evidence="1" id="KW-0418">Kinase</keyword>
<keyword evidence="1" id="KW-0808">Transferase</keyword>
<accession>A0ABY7VTU4</accession>
<dbReference type="SUPFAM" id="SSF56112">
    <property type="entry name" value="Protein kinase-like (PK-like)"/>
    <property type="match status" value="1"/>
</dbReference>
<proteinExistence type="predicted"/>
<evidence type="ECO:0000313" key="1">
    <source>
        <dbReference type="EMBL" id="WDE96734.1"/>
    </source>
</evidence>
<dbReference type="PIRSF" id="PIRSF026326">
    <property type="entry name" value="InaA"/>
    <property type="match status" value="1"/>
</dbReference>
<evidence type="ECO:0000313" key="2">
    <source>
        <dbReference type="Proteomes" id="UP001214250"/>
    </source>
</evidence>
<dbReference type="EMBL" id="CP117811">
    <property type="protein sequence ID" value="WDE96734.1"/>
    <property type="molecule type" value="Genomic_DNA"/>
</dbReference>